<dbReference type="RefSeq" id="WP_206585561.1">
    <property type="nucleotide sequence ID" value="NZ_JAFKCU010000001.1"/>
</dbReference>
<feature type="transmembrane region" description="Helical" evidence="1">
    <location>
        <begin position="67"/>
        <end position="89"/>
    </location>
</feature>
<keyword evidence="1" id="KW-0472">Membrane</keyword>
<accession>A0ABS3CEI0</accession>
<organism evidence="2 3">
    <name type="scientific">Algoriphagus pacificus</name>
    <dbReference type="NCBI Taxonomy" id="2811234"/>
    <lineage>
        <taxon>Bacteria</taxon>
        <taxon>Pseudomonadati</taxon>
        <taxon>Bacteroidota</taxon>
        <taxon>Cytophagia</taxon>
        <taxon>Cytophagales</taxon>
        <taxon>Cyclobacteriaceae</taxon>
        <taxon>Algoriphagus</taxon>
    </lineage>
</organism>
<protein>
    <submittedName>
        <fullName evidence="2">Uncharacterized protein</fullName>
    </submittedName>
</protein>
<sequence length="96" mass="11203">MNSFSAIDPAKNLASVTIRIFQVFSVILICLSGYMVYLAYLELMIDWNLSFHFFFLDYSPEENSKNWHMFFFAIPGILSLIGFFILGYLGRVIRKE</sequence>
<feature type="transmembrane region" description="Helical" evidence="1">
    <location>
        <begin position="20"/>
        <end position="40"/>
    </location>
</feature>
<keyword evidence="1" id="KW-1133">Transmembrane helix</keyword>
<dbReference type="EMBL" id="JAFKCU010000001">
    <property type="protein sequence ID" value="MBN7814919.1"/>
    <property type="molecule type" value="Genomic_DNA"/>
</dbReference>
<name>A0ABS3CEI0_9BACT</name>
<keyword evidence="3" id="KW-1185">Reference proteome</keyword>
<proteinExistence type="predicted"/>
<evidence type="ECO:0000313" key="3">
    <source>
        <dbReference type="Proteomes" id="UP000664480"/>
    </source>
</evidence>
<evidence type="ECO:0000313" key="2">
    <source>
        <dbReference type="EMBL" id="MBN7814919.1"/>
    </source>
</evidence>
<dbReference type="Proteomes" id="UP000664480">
    <property type="component" value="Unassembled WGS sequence"/>
</dbReference>
<evidence type="ECO:0000256" key="1">
    <source>
        <dbReference type="SAM" id="Phobius"/>
    </source>
</evidence>
<comment type="caution">
    <text evidence="2">The sequence shown here is derived from an EMBL/GenBank/DDBJ whole genome shotgun (WGS) entry which is preliminary data.</text>
</comment>
<gene>
    <name evidence="2" type="ORF">J0A69_05735</name>
</gene>
<keyword evidence="1" id="KW-0812">Transmembrane</keyword>
<reference evidence="2 3" key="1">
    <citation type="submission" date="2021-03" db="EMBL/GenBank/DDBJ databases">
        <title>novel species isolated from a fishpond in China.</title>
        <authorList>
            <person name="Lu H."/>
            <person name="Cai Z."/>
        </authorList>
    </citation>
    <scope>NUCLEOTIDE SEQUENCE [LARGE SCALE GENOMIC DNA]</scope>
    <source>
        <strain evidence="2 3">YJ13C</strain>
    </source>
</reference>